<gene>
    <name evidence="1" type="ORF">MILVUS5_LOCUS27129</name>
</gene>
<dbReference type="Proteomes" id="UP001177021">
    <property type="component" value="Unassembled WGS sequence"/>
</dbReference>
<evidence type="ECO:0000313" key="2">
    <source>
        <dbReference type="Proteomes" id="UP001177021"/>
    </source>
</evidence>
<keyword evidence="2" id="KW-1185">Reference proteome</keyword>
<dbReference type="EMBL" id="CASHSV030000311">
    <property type="protein sequence ID" value="CAJ2661418.1"/>
    <property type="molecule type" value="Genomic_DNA"/>
</dbReference>
<comment type="caution">
    <text evidence="1">The sequence shown here is derived from an EMBL/GenBank/DDBJ whole genome shotgun (WGS) entry which is preliminary data.</text>
</comment>
<proteinExistence type="predicted"/>
<organism evidence="1 2">
    <name type="scientific">Trifolium pratense</name>
    <name type="common">Red clover</name>
    <dbReference type="NCBI Taxonomy" id="57577"/>
    <lineage>
        <taxon>Eukaryota</taxon>
        <taxon>Viridiplantae</taxon>
        <taxon>Streptophyta</taxon>
        <taxon>Embryophyta</taxon>
        <taxon>Tracheophyta</taxon>
        <taxon>Spermatophyta</taxon>
        <taxon>Magnoliopsida</taxon>
        <taxon>eudicotyledons</taxon>
        <taxon>Gunneridae</taxon>
        <taxon>Pentapetalae</taxon>
        <taxon>rosids</taxon>
        <taxon>fabids</taxon>
        <taxon>Fabales</taxon>
        <taxon>Fabaceae</taxon>
        <taxon>Papilionoideae</taxon>
        <taxon>50 kb inversion clade</taxon>
        <taxon>NPAAA clade</taxon>
        <taxon>Hologalegina</taxon>
        <taxon>IRL clade</taxon>
        <taxon>Trifolieae</taxon>
        <taxon>Trifolium</taxon>
    </lineage>
</organism>
<name>A0ACB0KYB4_TRIPR</name>
<sequence>MQQNNINVFFLLPLHISSSLHHHHFTQKSPSHHRPILTISPLSSHHSFFFLPLRKQPPTTILSPETKTQSNEEVKFSFLKPYRRNRNTISYCSLSLCFVHPQQEKIGRKLGENFFSRSYKWFLQGNSFRLLLTMSEASSYQWKSVIQLWK</sequence>
<reference evidence="1" key="1">
    <citation type="submission" date="2023-10" db="EMBL/GenBank/DDBJ databases">
        <authorList>
            <person name="Rodriguez Cubillos JULIANA M."/>
            <person name="De Vega J."/>
        </authorList>
    </citation>
    <scope>NUCLEOTIDE SEQUENCE</scope>
</reference>
<accession>A0ACB0KYB4</accession>
<evidence type="ECO:0000313" key="1">
    <source>
        <dbReference type="EMBL" id="CAJ2661418.1"/>
    </source>
</evidence>
<protein>
    <submittedName>
        <fullName evidence="1">Uncharacterized protein</fullName>
    </submittedName>
</protein>